<dbReference type="SUPFAM" id="SSF52540">
    <property type="entry name" value="P-loop containing nucleoside triphosphate hydrolases"/>
    <property type="match status" value="1"/>
</dbReference>
<evidence type="ECO:0000256" key="3">
    <source>
        <dbReference type="ARBA" id="ARBA00022840"/>
    </source>
</evidence>
<evidence type="ECO:0000259" key="4">
    <source>
        <dbReference type="PROSITE" id="PS50893"/>
    </source>
</evidence>
<reference evidence="5 6" key="1">
    <citation type="journal article" date="2017" name="Int. J. Syst. Evol. Microbiol.">
        <title>Desulfovibrio senegalensis sp. nov., a mesophilic sulfate reducer isolated from marine sediment.</title>
        <authorList>
            <person name="Thioye A."/>
            <person name="Gam Z.B.A."/>
            <person name="Mbengue M."/>
            <person name="Cayol J.L."/>
            <person name="Joseph-Bartoli M."/>
            <person name="Toure-Kane C."/>
            <person name="Labat M."/>
        </authorList>
    </citation>
    <scope>NUCLEOTIDE SEQUENCE [LARGE SCALE GENOMIC DNA]</scope>
    <source>
        <strain evidence="5 6">DSM 101509</strain>
    </source>
</reference>
<dbReference type="SMART" id="SM00382">
    <property type="entry name" value="AAA"/>
    <property type="match status" value="1"/>
</dbReference>
<dbReference type="RefSeq" id="WP_151149594.1">
    <property type="nucleotide sequence ID" value="NZ_WAIE01000001.1"/>
</dbReference>
<organism evidence="5 6">
    <name type="scientific">Pseudodesulfovibrio senegalensis</name>
    <dbReference type="NCBI Taxonomy" id="1721087"/>
    <lineage>
        <taxon>Bacteria</taxon>
        <taxon>Pseudomonadati</taxon>
        <taxon>Thermodesulfobacteriota</taxon>
        <taxon>Desulfovibrionia</taxon>
        <taxon>Desulfovibrionales</taxon>
        <taxon>Desulfovibrionaceae</taxon>
    </lineage>
</organism>
<dbReference type="OrthoDB" id="9809450at2"/>
<keyword evidence="6" id="KW-1185">Reference proteome</keyword>
<dbReference type="EMBL" id="WAIE01000001">
    <property type="protein sequence ID" value="KAB1443262.1"/>
    <property type="molecule type" value="Genomic_DNA"/>
</dbReference>
<keyword evidence="1" id="KW-0813">Transport</keyword>
<dbReference type="GO" id="GO:0005524">
    <property type="term" value="F:ATP binding"/>
    <property type="evidence" value="ECO:0007669"/>
    <property type="project" value="UniProtKB-KW"/>
</dbReference>
<dbReference type="AlphaFoldDB" id="A0A6N6N509"/>
<name>A0A6N6N509_9BACT</name>
<dbReference type="PROSITE" id="PS50893">
    <property type="entry name" value="ABC_TRANSPORTER_2"/>
    <property type="match status" value="1"/>
</dbReference>
<dbReference type="InterPro" id="IPR027417">
    <property type="entry name" value="P-loop_NTPase"/>
</dbReference>
<comment type="caution">
    <text evidence="5">The sequence shown here is derived from an EMBL/GenBank/DDBJ whole genome shotgun (WGS) entry which is preliminary data.</text>
</comment>
<protein>
    <submittedName>
        <fullName evidence="5">ABC transporter ATP-binding protein</fullName>
    </submittedName>
</protein>
<accession>A0A6N6N509</accession>
<feature type="domain" description="ABC transporter" evidence="4">
    <location>
        <begin position="9"/>
        <end position="220"/>
    </location>
</feature>
<keyword evidence="3 5" id="KW-0067">ATP-binding</keyword>
<dbReference type="Gene3D" id="3.40.50.300">
    <property type="entry name" value="P-loop containing nucleotide triphosphate hydrolases"/>
    <property type="match status" value="1"/>
</dbReference>
<keyword evidence="2" id="KW-0547">Nucleotide-binding</keyword>
<proteinExistence type="predicted"/>
<dbReference type="Proteomes" id="UP000438699">
    <property type="component" value="Unassembled WGS sequence"/>
</dbReference>
<gene>
    <name evidence="5" type="ORF">F8A88_03070</name>
</gene>
<evidence type="ECO:0000313" key="6">
    <source>
        <dbReference type="Proteomes" id="UP000438699"/>
    </source>
</evidence>
<evidence type="ECO:0000256" key="1">
    <source>
        <dbReference type="ARBA" id="ARBA00022448"/>
    </source>
</evidence>
<sequence length="222" mass="23966">MSGADDTVLNVRRCAKFFGSKLVFKDVSCSLRAGEVLLVAGANGAGKSTLVKIMAGLARPSAGDVSLNLPDERVAYLGHSTFLYPGMTARANLSFWAGMYGLKPTADELDAVLQRVGLFRAAEEKAGGFSRGMAQRLNLARVYLVRPSLVFLDEPGTGLDVRSLSMLRDEIVAYREQGVSIVWISHHLGEDVAMADTVLCLAKKRVDYYGPATDFDAGRLLC</sequence>
<evidence type="ECO:0000313" key="5">
    <source>
        <dbReference type="EMBL" id="KAB1443262.1"/>
    </source>
</evidence>
<dbReference type="InterPro" id="IPR003593">
    <property type="entry name" value="AAA+_ATPase"/>
</dbReference>
<dbReference type="PANTHER" id="PTHR42939:SF1">
    <property type="entry name" value="ABC TRANSPORTER ATP-BINDING PROTEIN ALBC-RELATED"/>
    <property type="match status" value="1"/>
</dbReference>
<dbReference type="InterPro" id="IPR051782">
    <property type="entry name" value="ABC_Transporter_VariousFunc"/>
</dbReference>
<dbReference type="InterPro" id="IPR003439">
    <property type="entry name" value="ABC_transporter-like_ATP-bd"/>
</dbReference>
<dbReference type="Pfam" id="PF00005">
    <property type="entry name" value="ABC_tran"/>
    <property type="match status" value="1"/>
</dbReference>
<evidence type="ECO:0000256" key="2">
    <source>
        <dbReference type="ARBA" id="ARBA00022741"/>
    </source>
</evidence>
<dbReference type="GO" id="GO:0016887">
    <property type="term" value="F:ATP hydrolysis activity"/>
    <property type="evidence" value="ECO:0007669"/>
    <property type="project" value="InterPro"/>
</dbReference>
<dbReference type="PANTHER" id="PTHR42939">
    <property type="entry name" value="ABC TRANSPORTER ATP-BINDING PROTEIN ALBC-RELATED"/>
    <property type="match status" value="1"/>
</dbReference>